<keyword evidence="4" id="KW-1185">Reference proteome</keyword>
<dbReference type="PANTHER" id="PTHR24321:SF8">
    <property type="entry name" value="ESTRADIOL 17-BETA-DEHYDROGENASE 8-RELATED"/>
    <property type="match status" value="1"/>
</dbReference>
<accession>A0A1H2E0K6</accession>
<keyword evidence="2" id="KW-0560">Oxidoreductase</keyword>
<evidence type="ECO:0000313" key="4">
    <source>
        <dbReference type="Proteomes" id="UP000199608"/>
    </source>
</evidence>
<dbReference type="GO" id="GO:0016491">
    <property type="term" value="F:oxidoreductase activity"/>
    <property type="evidence" value="ECO:0007669"/>
    <property type="project" value="UniProtKB-KW"/>
</dbReference>
<dbReference type="FunFam" id="3.40.50.720:FF:000084">
    <property type="entry name" value="Short-chain dehydrogenase reductase"/>
    <property type="match status" value="1"/>
</dbReference>
<dbReference type="InterPro" id="IPR036291">
    <property type="entry name" value="NAD(P)-bd_dom_sf"/>
</dbReference>
<evidence type="ECO:0000313" key="3">
    <source>
        <dbReference type="EMBL" id="SDT88672.1"/>
    </source>
</evidence>
<dbReference type="EMBL" id="FNLL01000002">
    <property type="protein sequence ID" value="SDT88672.1"/>
    <property type="molecule type" value="Genomic_DNA"/>
</dbReference>
<dbReference type="InterPro" id="IPR002347">
    <property type="entry name" value="SDR_fam"/>
</dbReference>
<dbReference type="PANTHER" id="PTHR24321">
    <property type="entry name" value="DEHYDROGENASES, SHORT CHAIN"/>
    <property type="match status" value="1"/>
</dbReference>
<reference evidence="4" key="1">
    <citation type="submission" date="2016-10" db="EMBL/GenBank/DDBJ databases">
        <authorList>
            <person name="Varghese N."/>
            <person name="Submissions S."/>
        </authorList>
    </citation>
    <scope>NUCLEOTIDE SEQUENCE [LARGE SCALE GENOMIC DNA]</scope>
    <source>
        <strain evidence="4">DSM 3384</strain>
    </source>
</reference>
<comment type="similarity">
    <text evidence="1">Belongs to the short-chain dehydrogenases/reductases (SDR) family.</text>
</comment>
<evidence type="ECO:0000256" key="1">
    <source>
        <dbReference type="ARBA" id="ARBA00006484"/>
    </source>
</evidence>
<organism evidence="3 4">
    <name type="scientific">Desulfobacula phenolica</name>
    <dbReference type="NCBI Taxonomy" id="90732"/>
    <lineage>
        <taxon>Bacteria</taxon>
        <taxon>Pseudomonadati</taxon>
        <taxon>Thermodesulfobacteriota</taxon>
        <taxon>Desulfobacteria</taxon>
        <taxon>Desulfobacterales</taxon>
        <taxon>Desulfobacteraceae</taxon>
        <taxon>Desulfobacula</taxon>
    </lineage>
</organism>
<dbReference type="PRINTS" id="PR00081">
    <property type="entry name" value="GDHRDH"/>
</dbReference>
<protein>
    <submittedName>
        <fullName evidence="3">3alpha(Or 20beta)-hydroxysteroid dehydrogenase</fullName>
    </submittedName>
</protein>
<name>A0A1H2E0K6_9BACT</name>
<dbReference type="PRINTS" id="PR00080">
    <property type="entry name" value="SDRFAMILY"/>
</dbReference>
<gene>
    <name evidence="3" type="ORF">SAMN04487931_102389</name>
</gene>
<dbReference type="Gene3D" id="3.40.50.720">
    <property type="entry name" value="NAD(P)-binding Rossmann-like Domain"/>
    <property type="match status" value="1"/>
</dbReference>
<proteinExistence type="inferred from homology"/>
<dbReference type="SUPFAM" id="SSF51735">
    <property type="entry name" value="NAD(P)-binding Rossmann-fold domains"/>
    <property type="match status" value="1"/>
</dbReference>
<sequence length="250" mass="26479">MALRLENKVAIITGAANGLGAEQAKLFAREGAKLFLGDIETDILTKVADDITAQGGSVVTAAMDVTREKDWEKAVAKAEGTFGKIDVLINNAGIYLHKGLLEHTIDDFNQVVSVNQLGVLLGMKHTIPAMQRAGGGSIVNFSSIYGIAGAAGATAYQGSKGAVRLMSKSAAMEFVGDNIRVNSIHPGMFDTHLFETSVPKEAWGPLIEMVPMKRFGRPEEIAYTSLFLASDESSFVTGAEIVVDGGYTAP</sequence>
<dbReference type="AlphaFoldDB" id="A0A1H2E0K6"/>
<evidence type="ECO:0000256" key="2">
    <source>
        <dbReference type="ARBA" id="ARBA00023002"/>
    </source>
</evidence>
<dbReference type="NCBIfam" id="NF005559">
    <property type="entry name" value="PRK07231.1"/>
    <property type="match status" value="1"/>
</dbReference>
<dbReference type="Pfam" id="PF13561">
    <property type="entry name" value="adh_short_C2"/>
    <property type="match status" value="1"/>
</dbReference>
<dbReference type="RefSeq" id="WP_092230850.1">
    <property type="nucleotide sequence ID" value="NZ_FNLL01000002.1"/>
</dbReference>
<dbReference type="Proteomes" id="UP000199608">
    <property type="component" value="Unassembled WGS sequence"/>
</dbReference>